<dbReference type="EMBL" id="CP016397">
    <property type="protein sequence ID" value="ASQ45542.1"/>
    <property type="molecule type" value="Genomic_DNA"/>
</dbReference>
<keyword evidence="12" id="KW-0902">Two-component regulatory system</keyword>
<dbReference type="InterPro" id="IPR003661">
    <property type="entry name" value="HisK_dim/P_dom"/>
</dbReference>
<evidence type="ECO:0000256" key="8">
    <source>
        <dbReference type="ARBA" id="ARBA00022692"/>
    </source>
</evidence>
<comment type="catalytic activity">
    <reaction evidence="1">
        <text>ATP + protein L-histidine = ADP + protein N-phospho-L-histidine.</text>
        <dbReference type="EC" id="2.7.13.3"/>
    </reaction>
</comment>
<name>A0A222P105_9GAMM</name>
<dbReference type="InterPro" id="IPR013656">
    <property type="entry name" value="PAS_4"/>
</dbReference>
<keyword evidence="6 15" id="KW-0597">Phosphoprotein</keyword>
<dbReference type="PROSITE" id="PS50109">
    <property type="entry name" value="HIS_KIN"/>
    <property type="match status" value="1"/>
</dbReference>
<evidence type="ECO:0000256" key="14">
    <source>
        <dbReference type="PROSITE-ProRule" id="PRU00110"/>
    </source>
</evidence>
<feature type="domain" description="Histidine kinase" evidence="16">
    <location>
        <begin position="162"/>
        <end position="382"/>
    </location>
</feature>
<dbReference type="EC" id="2.7.13.3" evidence="3"/>
<feature type="domain" description="Response regulatory" evidence="17">
    <location>
        <begin position="422"/>
        <end position="541"/>
    </location>
</feature>
<dbReference type="Gene3D" id="3.30.565.10">
    <property type="entry name" value="Histidine kinase-like ATPase, C-terminal domain"/>
    <property type="match status" value="1"/>
</dbReference>
<dbReference type="SMART" id="SM00387">
    <property type="entry name" value="HATPase_c"/>
    <property type="match status" value="1"/>
</dbReference>
<dbReference type="Pfam" id="PF08448">
    <property type="entry name" value="PAS_4"/>
    <property type="match status" value="1"/>
</dbReference>
<dbReference type="InterPro" id="IPR000700">
    <property type="entry name" value="PAS-assoc_C"/>
</dbReference>
<feature type="modified residue" description="4-aspartylphosphate" evidence="15">
    <location>
        <position position="471"/>
    </location>
</feature>
<dbReference type="InterPro" id="IPR008207">
    <property type="entry name" value="Sig_transdc_His_kin_Hpt_dom"/>
</dbReference>
<evidence type="ECO:0000259" key="16">
    <source>
        <dbReference type="PROSITE" id="PS50109"/>
    </source>
</evidence>
<dbReference type="KEGG" id="lcd:clem_04920"/>
<dbReference type="SUPFAM" id="SSF47226">
    <property type="entry name" value="Histidine-containing phosphotransfer domain, HPT domain"/>
    <property type="match status" value="1"/>
</dbReference>
<dbReference type="Gene3D" id="3.30.450.20">
    <property type="entry name" value="PAS domain"/>
    <property type="match status" value="1"/>
</dbReference>
<dbReference type="FunFam" id="3.30.565.10:FF:000010">
    <property type="entry name" value="Sensor histidine kinase RcsC"/>
    <property type="match status" value="1"/>
</dbReference>
<dbReference type="Gene3D" id="1.10.287.130">
    <property type="match status" value="1"/>
</dbReference>
<dbReference type="Pfam" id="PF01627">
    <property type="entry name" value="Hpt"/>
    <property type="match status" value="1"/>
</dbReference>
<keyword evidence="8" id="KW-0812">Transmembrane</keyword>
<evidence type="ECO:0000256" key="5">
    <source>
        <dbReference type="ARBA" id="ARBA00022519"/>
    </source>
</evidence>
<dbReference type="InterPro" id="IPR011006">
    <property type="entry name" value="CheY-like_superfamily"/>
</dbReference>
<comment type="subcellular location">
    <subcellularLocation>
        <location evidence="2">Cell inner membrane</location>
        <topology evidence="2">Multi-pass membrane protein</topology>
    </subcellularLocation>
</comment>
<dbReference type="Gene3D" id="3.40.50.2300">
    <property type="match status" value="1"/>
</dbReference>
<dbReference type="InterPro" id="IPR036641">
    <property type="entry name" value="HPT_dom_sf"/>
</dbReference>
<organism evidence="20 21">
    <name type="scientific">Legionella clemsonensis</name>
    <dbReference type="NCBI Taxonomy" id="1867846"/>
    <lineage>
        <taxon>Bacteria</taxon>
        <taxon>Pseudomonadati</taxon>
        <taxon>Pseudomonadota</taxon>
        <taxon>Gammaproteobacteria</taxon>
        <taxon>Legionellales</taxon>
        <taxon>Legionellaceae</taxon>
        <taxon>Legionella</taxon>
    </lineage>
</organism>
<accession>A0A222P105</accession>
<dbReference type="SUPFAM" id="SSF55874">
    <property type="entry name" value="ATPase domain of HSP90 chaperone/DNA topoisomerase II/histidine kinase"/>
    <property type="match status" value="1"/>
</dbReference>
<dbReference type="PANTHER" id="PTHR43047:SF72">
    <property type="entry name" value="OSMOSENSING HISTIDINE PROTEIN KINASE SLN1"/>
    <property type="match status" value="1"/>
</dbReference>
<keyword evidence="5" id="KW-0997">Cell inner membrane</keyword>
<reference evidence="21" key="1">
    <citation type="submission" date="2016-07" db="EMBL/GenBank/DDBJ databases">
        <authorList>
            <person name="Florea S."/>
            <person name="Webb J.S."/>
            <person name="Jaromczyk J."/>
            <person name="Schardl C.L."/>
        </authorList>
    </citation>
    <scope>NUCLEOTIDE SEQUENCE [LARGE SCALE GENOMIC DNA]</scope>
    <source>
        <strain evidence="21">CDC-D5610</strain>
    </source>
</reference>
<dbReference type="Pfam" id="PF02518">
    <property type="entry name" value="HATPase_c"/>
    <property type="match status" value="1"/>
</dbReference>
<keyword evidence="10" id="KW-0547">Nucleotide-binding</keyword>
<keyword evidence="10" id="KW-0067">ATP-binding</keyword>
<dbReference type="SUPFAM" id="SSF55785">
    <property type="entry name" value="PYP-like sensor domain (PAS domain)"/>
    <property type="match status" value="1"/>
</dbReference>
<dbReference type="AlphaFoldDB" id="A0A222P105"/>
<evidence type="ECO:0000256" key="11">
    <source>
        <dbReference type="ARBA" id="ARBA00022989"/>
    </source>
</evidence>
<keyword evidence="11" id="KW-1133">Transmembrane helix</keyword>
<dbReference type="InterPro" id="IPR035965">
    <property type="entry name" value="PAS-like_dom_sf"/>
</dbReference>
<keyword evidence="21" id="KW-1185">Reference proteome</keyword>
<feature type="domain" description="PAC" evidence="18">
    <location>
        <begin position="106"/>
        <end position="158"/>
    </location>
</feature>
<keyword evidence="7 20" id="KW-0808">Transferase</keyword>
<dbReference type="SMART" id="SM00388">
    <property type="entry name" value="HisKA"/>
    <property type="match status" value="1"/>
</dbReference>
<dbReference type="InterPro" id="IPR004358">
    <property type="entry name" value="Sig_transdc_His_kin-like_C"/>
</dbReference>
<dbReference type="CDD" id="cd00088">
    <property type="entry name" value="HPT"/>
    <property type="match status" value="1"/>
</dbReference>
<dbReference type="Pfam" id="PF00512">
    <property type="entry name" value="HisKA"/>
    <property type="match status" value="1"/>
</dbReference>
<evidence type="ECO:0000313" key="20">
    <source>
        <dbReference type="EMBL" id="ASQ45542.1"/>
    </source>
</evidence>
<evidence type="ECO:0000256" key="15">
    <source>
        <dbReference type="PROSITE-ProRule" id="PRU00169"/>
    </source>
</evidence>
<dbReference type="CDD" id="cd17546">
    <property type="entry name" value="REC_hyHK_CKI1_RcsC-like"/>
    <property type="match status" value="1"/>
</dbReference>
<evidence type="ECO:0000259" key="19">
    <source>
        <dbReference type="PROSITE" id="PS50894"/>
    </source>
</evidence>
<dbReference type="Proteomes" id="UP000201728">
    <property type="component" value="Chromosome"/>
</dbReference>
<evidence type="ECO:0000313" key="21">
    <source>
        <dbReference type="Proteomes" id="UP000201728"/>
    </source>
</evidence>
<gene>
    <name evidence="20" type="primary">arcB_1</name>
    <name evidence="20" type="ORF">clem_04920</name>
</gene>
<dbReference type="InterPro" id="IPR001789">
    <property type="entry name" value="Sig_transdc_resp-reg_receiver"/>
</dbReference>
<evidence type="ECO:0000256" key="13">
    <source>
        <dbReference type="ARBA" id="ARBA00023136"/>
    </source>
</evidence>
<sequence>MYEILTRSASEVTGQVFAKRLSAQEYMDEIRGCLENVIRQMPCYVYWKDKEFRYIFCNDITAEIMGLPSAKHAIGKTDYDFGWDKALVDTYRATDKKIITTGEPILNLEEKLIDKNGRVYHTLVNKMPLKNHLGEIIGLLGITVDVTGVKKAEIAKANFIANMSHDIRTPLTGIIGMAQLLENKVQTHEERQFASWIYESGQQLLKLLNGVLDLVSAEQAKEDDIHKDVFDLREAIEDIIFLEKPTLFHKNLQCHLTIDQEVPVQIQTDRFKLSRIILNLVGNAIKFTENGSITIRVKKISGIPDRLECHISDTGKGIPKALLPKIFERFYRVSPSYKGDYTGHGLGLHIVEKFIALLGGSIKVNSIENVGTEFIFTIPFIPIENSQEAVNKADYKLSINHEQQPTAPTYLPLNTTPDAHYNLLIVEDNNIALRIAETLCLQQNCQVTKAVDGETALQLAKKEKFNLIITDIGLPGISGNELTKEIRRWEEENNVAAVPIVGLTAHASKDAKTESLEAGMNDLFAKPLQMNLLQNILKKYSPPQKNSPAILTVNNSDFSQAEEDLFKLDEFPLLDAEIGISTLGNAVILKDILKSMVNKELPVELEELKTAYLNKDWTHIKSLAHKLKGGAAYCGTSRLKYACQYLERYQKAGNSELLDKLYHQLIAVVEDTKKTVMIWLEKNDDFL</sequence>
<proteinExistence type="predicted"/>
<evidence type="ECO:0000259" key="18">
    <source>
        <dbReference type="PROSITE" id="PS50113"/>
    </source>
</evidence>
<keyword evidence="9" id="KW-0418">Kinase</keyword>
<evidence type="ECO:0000256" key="2">
    <source>
        <dbReference type="ARBA" id="ARBA00004429"/>
    </source>
</evidence>
<evidence type="ECO:0000256" key="3">
    <source>
        <dbReference type="ARBA" id="ARBA00012438"/>
    </source>
</evidence>
<dbReference type="InterPro" id="IPR036890">
    <property type="entry name" value="HATPase_C_sf"/>
</dbReference>
<dbReference type="CDD" id="cd16922">
    <property type="entry name" value="HATPase_EvgS-ArcB-TorS-like"/>
    <property type="match status" value="1"/>
</dbReference>
<dbReference type="PANTHER" id="PTHR43047">
    <property type="entry name" value="TWO-COMPONENT HISTIDINE PROTEIN KINASE"/>
    <property type="match status" value="1"/>
</dbReference>
<feature type="domain" description="HPt" evidence="19">
    <location>
        <begin position="586"/>
        <end position="679"/>
    </location>
</feature>
<dbReference type="GO" id="GO:0000155">
    <property type="term" value="F:phosphorelay sensor kinase activity"/>
    <property type="evidence" value="ECO:0007669"/>
    <property type="project" value="InterPro"/>
</dbReference>
<evidence type="ECO:0000256" key="12">
    <source>
        <dbReference type="ARBA" id="ARBA00023012"/>
    </source>
</evidence>
<dbReference type="InterPro" id="IPR005467">
    <property type="entry name" value="His_kinase_dom"/>
</dbReference>
<evidence type="ECO:0000256" key="6">
    <source>
        <dbReference type="ARBA" id="ARBA00022553"/>
    </source>
</evidence>
<dbReference type="InterPro" id="IPR036097">
    <property type="entry name" value="HisK_dim/P_sf"/>
</dbReference>
<keyword evidence="13" id="KW-0472">Membrane</keyword>
<dbReference type="CDD" id="cd00082">
    <property type="entry name" value="HisKA"/>
    <property type="match status" value="1"/>
</dbReference>
<evidence type="ECO:0000256" key="1">
    <source>
        <dbReference type="ARBA" id="ARBA00000085"/>
    </source>
</evidence>
<dbReference type="Gene3D" id="1.20.120.160">
    <property type="entry name" value="HPT domain"/>
    <property type="match status" value="1"/>
</dbReference>
<evidence type="ECO:0000256" key="9">
    <source>
        <dbReference type="ARBA" id="ARBA00022777"/>
    </source>
</evidence>
<dbReference type="SUPFAM" id="SSF52172">
    <property type="entry name" value="CheY-like"/>
    <property type="match status" value="1"/>
</dbReference>
<evidence type="ECO:0000259" key="17">
    <source>
        <dbReference type="PROSITE" id="PS50110"/>
    </source>
</evidence>
<dbReference type="InterPro" id="IPR003594">
    <property type="entry name" value="HATPase_dom"/>
</dbReference>
<dbReference type="SUPFAM" id="SSF47384">
    <property type="entry name" value="Homodimeric domain of signal transducing histidine kinase"/>
    <property type="match status" value="1"/>
</dbReference>
<dbReference type="SMART" id="SM00448">
    <property type="entry name" value="REC"/>
    <property type="match status" value="1"/>
</dbReference>
<dbReference type="PRINTS" id="PR00344">
    <property type="entry name" value="BCTRLSENSOR"/>
</dbReference>
<evidence type="ECO:0000256" key="4">
    <source>
        <dbReference type="ARBA" id="ARBA00022475"/>
    </source>
</evidence>
<evidence type="ECO:0000256" key="10">
    <source>
        <dbReference type="ARBA" id="ARBA00022840"/>
    </source>
</evidence>
<dbReference type="PROSITE" id="PS50113">
    <property type="entry name" value="PAC"/>
    <property type="match status" value="1"/>
</dbReference>
<feature type="modified residue" description="Phosphohistidine" evidence="14">
    <location>
        <position position="625"/>
    </location>
</feature>
<dbReference type="PROSITE" id="PS50110">
    <property type="entry name" value="RESPONSE_REGULATORY"/>
    <property type="match status" value="1"/>
</dbReference>
<dbReference type="GO" id="GO:0009927">
    <property type="term" value="F:histidine phosphotransfer kinase activity"/>
    <property type="evidence" value="ECO:0007669"/>
    <property type="project" value="TreeGrafter"/>
</dbReference>
<evidence type="ECO:0000256" key="7">
    <source>
        <dbReference type="ARBA" id="ARBA00022679"/>
    </source>
</evidence>
<dbReference type="Pfam" id="PF00072">
    <property type="entry name" value="Response_reg"/>
    <property type="match status" value="1"/>
</dbReference>
<dbReference type="PROSITE" id="PS50894">
    <property type="entry name" value="HPT"/>
    <property type="match status" value="1"/>
</dbReference>
<protein>
    <recommendedName>
        <fullName evidence="3">histidine kinase</fullName>
        <ecNumber evidence="3">2.7.13.3</ecNumber>
    </recommendedName>
</protein>
<dbReference type="GO" id="GO:0005886">
    <property type="term" value="C:plasma membrane"/>
    <property type="evidence" value="ECO:0007669"/>
    <property type="project" value="UniProtKB-SubCell"/>
</dbReference>
<keyword evidence="4" id="KW-1003">Cell membrane</keyword>